<keyword evidence="2" id="KW-1185">Reference proteome</keyword>
<dbReference type="EMBL" id="CP006585">
    <property type="protein sequence ID" value="AGW13735.1"/>
    <property type="molecule type" value="Genomic_DNA"/>
</dbReference>
<dbReference type="HOGENOM" id="CLU_2824062_0_0_7"/>
<dbReference type="Proteomes" id="UP000016587">
    <property type="component" value="Chromosome"/>
</dbReference>
<evidence type="ECO:0000313" key="2">
    <source>
        <dbReference type="Proteomes" id="UP000016587"/>
    </source>
</evidence>
<protein>
    <submittedName>
        <fullName evidence="1">Uncharacterized protein</fullName>
    </submittedName>
</protein>
<dbReference type="AlphaFoldDB" id="T2GAX9"/>
<reference evidence="1 2" key="1">
    <citation type="journal article" date="2013" name="J. Bacteriol.">
        <title>Roles of HynAB and Ech, the only two hydrogenases found in the model sulfate reducer Desulfovibrio gigas.</title>
        <authorList>
            <person name="Morais-Silva F.O."/>
            <person name="Santos C.I."/>
            <person name="Rodrigues R."/>
            <person name="Pereira I.A."/>
            <person name="Rodrigues-Pousada C."/>
        </authorList>
    </citation>
    <scope>NUCLEOTIDE SEQUENCE [LARGE SCALE GENOMIC DNA]</scope>
    <source>
        <strain evidence="2">ATCC 19364 / DSM 1382 / NCIMB 9332 / VKM B-1759</strain>
    </source>
</reference>
<evidence type="ECO:0000313" key="1">
    <source>
        <dbReference type="EMBL" id="AGW13735.1"/>
    </source>
</evidence>
<accession>T2GAX9</accession>
<sequence>MRTKLYFAIKYFFATQKNVLNKNLPLQYSPKHKSIELRIKSRKFLRHWFLSTLRCFYNRATEIMHP</sequence>
<organism evidence="1 2">
    <name type="scientific">Megalodesulfovibrio gigas (strain ATCC 19364 / DSM 1382 / NCIMB 9332 / VKM B-1759)</name>
    <name type="common">Desulfovibrio gigas</name>
    <dbReference type="NCBI Taxonomy" id="1121448"/>
    <lineage>
        <taxon>Bacteria</taxon>
        <taxon>Pseudomonadati</taxon>
        <taxon>Thermodesulfobacteriota</taxon>
        <taxon>Desulfovibrionia</taxon>
        <taxon>Desulfovibrionales</taxon>
        <taxon>Desulfovibrionaceae</taxon>
        <taxon>Megalodesulfovibrio</taxon>
    </lineage>
</organism>
<name>T2GAX9_MEGG1</name>
<dbReference type="PATRIC" id="fig|1121448.10.peg.1916"/>
<proteinExistence type="predicted"/>
<gene>
    <name evidence="1" type="ORF">DGI_1958</name>
</gene>
<reference evidence="2" key="2">
    <citation type="submission" date="2013-07" db="EMBL/GenBank/DDBJ databases">
        <authorList>
            <person name="Morais-Silva F.O."/>
            <person name="Rezende A.M."/>
            <person name="Pimentel C."/>
            <person name="Resende D.M."/>
            <person name="Santos C.I."/>
            <person name="Clemente C."/>
            <person name="de Oliveira L.M."/>
            <person name="da Silva S.M."/>
            <person name="Costa D.A."/>
            <person name="Varela-Raposo A."/>
            <person name="Horacio E.C.A."/>
            <person name="Matos M."/>
            <person name="Flores O."/>
            <person name="Ruiz J.C."/>
            <person name="Rodrigues-Pousada C."/>
        </authorList>
    </citation>
    <scope>NUCLEOTIDE SEQUENCE [LARGE SCALE GENOMIC DNA]</scope>
    <source>
        <strain evidence="2">ATCC 19364 / DSM 1382 / NCIMB 9332 / VKM B-1759</strain>
    </source>
</reference>
<dbReference type="KEGG" id="dgg:DGI_1958"/>